<dbReference type="NCBIfam" id="NF001080">
    <property type="entry name" value="PRK00121.2-2"/>
    <property type="match status" value="1"/>
</dbReference>
<protein>
    <recommendedName>
        <fullName evidence="9">tRNA (guanine-N(7)-)-methyltransferase</fullName>
        <ecNumber evidence="9">2.1.1.33</ecNumber>
    </recommendedName>
    <alternativeName>
        <fullName evidence="9">tRNA (guanine(46)-N(7))-methyltransferase</fullName>
    </alternativeName>
    <alternativeName>
        <fullName evidence="9">tRNA(m7G46)-methyltransferase</fullName>
    </alternativeName>
</protein>
<feature type="binding site" evidence="9">
    <location>
        <begin position="189"/>
        <end position="192"/>
    </location>
    <ligand>
        <name>substrate</name>
    </ligand>
</feature>
<dbReference type="FunFam" id="3.40.50.150:FF:000035">
    <property type="entry name" value="tRNA (guanine-N(7)-)-methyltransferase"/>
    <property type="match status" value="1"/>
</dbReference>
<evidence type="ECO:0000256" key="1">
    <source>
        <dbReference type="ARBA" id="ARBA00000142"/>
    </source>
</evidence>
<keyword evidence="5 9" id="KW-0949">S-adenosyl-L-methionine</keyword>
<comment type="caution">
    <text evidence="10">The sequence shown here is derived from an EMBL/GenBank/DDBJ whole genome shotgun (WGS) entry which is preliminary data.</text>
</comment>
<dbReference type="EMBL" id="WBZC01000009">
    <property type="protein sequence ID" value="KAB3537709.1"/>
    <property type="molecule type" value="Genomic_DNA"/>
</dbReference>
<dbReference type="GO" id="GO:0008176">
    <property type="term" value="F:tRNA (guanine(46)-N7)-methyltransferase activity"/>
    <property type="evidence" value="ECO:0007669"/>
    <property type="project" value="UniProtKB-UniRule"/>
</dbReference>
<feature type="binding site" evidence="9">
    <location>
        <position position="43"/>
    </location>
    <ligand>
        <name>S-adenosyl-L-methionine</name>
        <dbReference type="ChEBI" id="CHEBI:59789"/>
    </ligand>
</feature>
<dbReference type="PANTHER" id="PTHR23417">
    <property type="entry name" value="3-DEOXY-D-MANNO-OCTULOSONIC-ACID TRANSFERASE/TRNA GUANINE-N 7 - -METHYLTRANSFERASE"/>
    <property type="match status" value="1"/>
</dbReference>
<name>A0A6I0FFJ8_9FIRM</name>
<feature type="binding site" evidence="9">
    <location>
        <position position="153"/>
    </location>
    <ligand>
        <name>substrate</name>
    </ligand>
</feature>
<comment type="function">
    <text evidence="2 9">Catalyzes the formation of N(7)-methylguanine at position 46 (m7G46) in tRNA.</text>
</comment>
<feature type="binding site" evidence="9">
    <location>
        <position position="121"/>
    </location>
    <ligand>
        <name>substrate</name>
    </ligand>
</feature>
<dbReference type="Pfam" id="PF02390">
    <property type="entry name" value="Methyltransf_4"/>
    <property type="match status" value="1"/>
</dbReference>
<evidence type="ECO:0000313" key="11">
    <source>
        <dbReference type="Proteomes" id="UP000432715"/>
    </source>
</evidence>
<dbReference type="InterPro" id="IPR029063">
    <property type="entry name" value="SAM-dependent_MTases_sf"/>
</dbReference>
<evidence type="ECO:0000256" key="5">
    <source>
        <dbReference type="ARBA" id="ARBA00022691"/>
    </source>
</evidence>
<reference evidence="10 11" key="1">
    <citation type="submission" date="2019-10" db="EMBL/GenBank/DDBJ databases">
        <title>Alkaliphilus serpentinus sp. nov. and Alkaliphilus pronyensis sp. nov., two novel anaerobic alkaliphilic species isolated from the serpentinized-hosted hydrothermal field of the Prony Bay (New Caledonia).</title>
        <authorList>
            <person name="Postec A."/>
        </authorList>
    </citation>
    <scope>NUCLEOTIDE SEQUENCE [LARGE SCALE GENOMIC DNA]</scope>
    <source>
        <strain evidence="10 11">LacV</strain>
    </source>
</reference>
<evidence type="ECO:0000256" key="6">
    <source>
        <dbReference type="ARBA" id="ARBA00022694"/>
    </source>
</evidence>
<dbReference type="CDD" id="cd02440">
    <property type="entry name" value="AdoMet_MTases"/>
    <property type="match status" value="1"/>
</dbReference>
<accession>A0A6I0FFJ8</accession>
<evidence type="ECO:0000256" key="7">
    <source>
        <dbReference type="ARBA" id="ARBA00060552"/>
    </source>
</evidence>
<keyword evidence="3 9" id="KW-0489">Methyltransferase</keyword>
<feature type="region of interest" description="Interaction with RNA" evidence="9">
    <location>
        <begin position="123"/>
        <end position="128"/>
    </location>
</feature>
<comment type="catalytic activity">
    <reaction evidence="1 9">
        <text>guanosine(46) in tRNA + S-adenosyl-L-methionine = N(7)-methylguanosine(46) in tRNA + S-adenosyl-L-homocysteine</text>
        <dbReference type="Rhea" id="RHEA:42708"/>
        <dbReference type="Rhea" id="RHEA-COMP:10188"/>
        <dbReference type="Rhea" id="RHEA-COMP:10189"/>
        <dbReference type="ChEBI" id="CHEBI:57856"/>
        <dbReference type="ChEBI" id="CHEBI:59789"/>
        <dbReference type="ChEBI" id="CHEBI:74269"/>
        <dbReference type="ChEBI" id="CHEBI:74480"/>
        <dbReference type="EC" id="2.1.1.33"/>
    </reaction>
</comment>
<dbReference type="PROSITE" id="PS51625">
    <property type="entry name" value="SAM_MT_TRMB"/>
    <property type="match status" value="1"/>
</dbReference>
<dbReference type="GO" id="GO:0043527">
    <property type="term" value="C:tRNA methyltransferase complex"/>
    <property type="evidence" value="ECO:0007669"/>
    <property type="project" value="TreeGrafter"/>
</dbReference>
<sequence>MRVRNIPGVEGLLLEYSFFVSNPCSYINKWNDYFNNDNKIHIELGIGKGKFITTLARQNKDINYIGIEKSKELLYKVAKEVEGKGFNNLCLTNFNGEIINEVFGEEEIERIYLNFSDPWPKKRHEKRRLTHGDFLKKYHAILKKGGEIHFKTDSLELFEFSLIQLKNSNYIIKSVSYDLYKDTVNNVSTEYEEKFVKQGKRINKYVAIKP</sequence>
<dbReference type="Proteomes" id="UP000432715">
    <property type="component" value="Unassembled WGS sequence"/>
</dbReference>
<dbReference type="OrthoDB" id="9802090at2"/>
<dbReference type="Gene3D" id="3.40.50.150">
    <property type="entry name" value="Vaccinia Virus protein VP39"/>
    <property type="match status" value="1"/>
</dbReference>
<evidence type="ECO:0000313" key="10">
    <source>
        <dbReference type="EMBL" id="KAB3537709.1"/>
    </source>
</evidence>
<keyword evidence="11" id="KW-1185">Reference proteome</keyword>
<feature type="binding site" evidence="9">
    <location>
        <position position="68"/>
    </location>
    <ligand>
        <name>S-adenosyl-L-methionine</name>
        <dbReference type="ChEBI" id="CHEBI:59789"/>
    </ligand>
</feature>
<dbReference type="InterPro" id="IPR055361">
    <property type="entry name" value="tRNA_methyltr_TrmB_bact"/>
</dbReference>
<dbReference type="AlphaFoldDB" id="A0A6I0FFJ8"/>
<organism evidence="10 11">
    <name type="scientific">Alkaliphilus pronyensis</name>
    <dbReference type="NCBI Taxonomy" id="1482732"/>
    <lineage>
        <taxon>Bacteria</taxon>
        <taxon>Bacillati</taxon>
        <taxon>Bacillota</taxon>
        <taxon>Clostridia</taxon>
        <taxon>Peptostreptococcales</taxon>
        <taxon>Natronincolaceae</taxon>
        <taxon>Alkaliphilus</taxon>
    </lineage>
</organism>
<dbReference type="PANTHER" id="PTHR23417:SF14">
    <property type="entry name" value="PENTACOTRIPEPTIDE-REPEAT REGION OF PRORP DOMAIN-CONTAINING PROTEIN"/>
    <property type="match status" value="1"/>
</dbReference>
<evidence type="ECO:0000256" key="3">
    <source>
        <dbReference type="ARBA" id="ARBA00022603"/>
    </source>
</evidence>
<keyword evidence="6 9" id="KW-0819">tRNA processing</keyword>
<feature type="binding site" evidence="9">
    <location>
        <position position="117"/>
    </location>
    <ligand>
        <name>S-adenosyl-L-methionine</name>
        <dbReference type="ChEBI" id="CHEBI:59789"/>
    </ligand>
</feature>
<dbReference type="HAMAP" id="MF_01057">
    <property type="entry name" value="tRNA_methyltr_TrmB"/>
    <property type="match status" value="1"/>
</dbReference>
<keyword evidence="4 9" id="KW-0808">Transferase</keyword>
<proteinExistence type="inferred from homology"/>
<dbReference type="InterPro" id="IPR003358">
    <property type="entry name" value="tRNA_(Gua-N-7)_MeTrfase_Trmb"/>
</dbReference>
<comment type="similarity">
    <text evidence="8 9">Belongs to the class I-like SAM-binding methyltransferase superfamily. TrmB family.</text>
</comment>
<dbReference type="RefSeq" id="WP_151860024.1">
    <property type="nucleotide sequence ID" value="NZ_WBZC01000009.1"/>
</dbReference>
<feature type="binding site" evidence="9">
    <location>
        <position position="95"/>
    </location>
    <ligand>
        <name>S-adenosyl-L-methionine</name>
        <dbReference type="ChEBI" id="CHEBI:59789"/>
    </ligand>
</feature>
<evidence type="ECO:0000256" key="9">
    <source>
        <dbReference type="HAMAP-Rule" id="MF_01057"/>
    </source>
</evidence>
<evidence type="ECO:0000256" key="4">
    <source>
        <dbReference type="ARBA" id="ARBA00022679"/>
    </source>
</evidence>
<dbReference type="SUPFAM" id="SSF53335">
    <property type="entry name" value="S-adenosyl-L-methionine-dependent methyltransferases"/>
    <property type="match status" value="1"/>
</dbReference>
<gene>
    <name evidence="9 10" type="primary">trmB</name>
    <name evidence="10" type="ORF">F8154_02550</name>
</gene>
<comment type="pathway">
    <text evidence="7 9">tRNA modification; N(7)-methylguanine-tRNA biosynthesis.</text>
</comment>
<evidence type="ECO:0000256" key="2">
    <source>
        <dbReference type="ARBA" id="ARBA00003015"/>
    </source>
</evidence>
<evidence type="ECO:0000256" key="8">
    <source>
        <dbReference type="ARBA" id="ARBA00060767"/>
    </source>
</evidence>
<dbReference type="NCBIfam" id="TIGR00091">
    <property type="entry name" value="tRNA (guanosine(46)-N7)-methyltransferase TrmB"/>
    <property type="match status" value="1"/>
</dbReference>
<dbReference type="UniPathway" id="UPA00989"/>
<dbReference type="EC" id="2.1.1.33" evidence="9"/>